<keyword evidence="2" id="KW-1185">Reference proteome</keyword>
<name>A0ABM4GH35_DROKI</name>
<proteinExistence type="predicted"/>
<dbReference type="InterPro" id="IPR040676">
    <property type="entry name" value="DUF5641"/>
</dbReference>
<dbReference type="PANTHER" id="PTHR47331">
    <property type="entry name" value="PHD-TYPE DOMAIN-CONTAINING PROTEIN"/>
    <property type="match status" value="1"/>
</dbReference>
<feature type="domain" description="DUF5641" evidence="1">
    <location>
        <begin position="82"/>
        <end position="131"/>
    </location>
</feature>
<dbReference type="RefSeq" id="XP_070142028.1">
    <property type="nucleotide sequence ID" value="XM_070285927.1"/>
</dbReference>
<organism evidence="2 3">
    <name type="scientific">Drosophila kikkawai</name>
    <name type="common">Fruit fly</name>
    <dbReference type="NCBI Taxonomy" id="30033"/>
    <lineage>
        <taxon>Eukaryota</taxon>
        <taxon>Metazoa</taxon>
        <taxon>Ecdysozoa</taxon>
        <taxon>Arthropoda</taxon>
        <taxon>Hexapoda</taxon>
        <taxon>Insecta</taxon>
        <taxon>Pterygota</taxon>
        <taxon>Neoptera</taxon>
        <taxon>Endopterygota</taxon>
        <taxon>Diptera</taxon>
        <taxon>Brachycera</taxon>
        <taxon>Muscomorpha</taxon>
        <taxon>Ephydroidea</taxon>
        <taxon>Drosophilidae</taxon>
        <taxon>Drosophila</taxon>
        <taxon>Sophophora</taxon>
    </lineage>
</organism>
<protein>
    <recommendedName>
        <fullName evidence="1">DUF5641 domain-containing protein</fullName>
    </recommendedName>
</protein>
<evidence type="ECO:0000313" key="2">
    <source>
        <dbReference type="Proteomes" id="UP001652661"/>
    </source>
</evidence>
<evidence type="ECO:0000259" key="1">
    <source>
        <dbReference type="Pfam" id="PF18701"/>
    </source>
</evidence>
<reference evidence="3" key="2">
    <citation type="submission" date="2025-08" db="UniProtKB">
        <authorList>
            <consortium name="RefSeq"/>
        </authorList>
    </citation>
    <scope>IDENTIFICATION</scope>
    <source>
        <strain evidence="3">14028-0561.14</strain>
        <tissue evidence="3">Whole fly</tissue>
    </source>
</reference>
<evidence type="ECO:0000313" key="3">
    <source>
        <dbReference type="RefSeq" id="XP_070142028.1"/>
    </source>
</evidence>
<gene>
    <name evidence="3" type="primary">LOC138928610</name>
</gene>
<accession>A0ABM4GH35</accession>
<dbReference type="GeneID" id="138928610"/>
<reference evidence="2" key="1">
    <citation type="submission" date="2025-05" db="UniProtKB">
        <authorList>
            <consortium name="RefSeq"/>
        </authorList>
    </citation>
    <scope>NUCLEOTIDE SEQUENCE [LARGE SCALE GENOMIC DNA]</scope>
    <source>
        <strain evidence="2">14028-0561.14</strain>
    </source>
</reference>
<sequence>MVQCVKEVLAHTMKELAPKEHVLENLLIEAESIVNSCPLTHLPVTVDQEAPLTPNDLLKGVPDVPDLPRDNGQESERCATRKQWRIARMMRDRFWKRWLHEYLPTLVRRERWCQHAEPIRRGNLVYICDPAIP</sequence>
<dbReference type="Proteomes" id="UP001652661">
    <property type="component" value="Chromosome 2L"/>
</dbReference>
<dbReference type="Pfam" id="PF18701">
    <property type="entry name" value="DUF5641"/>
    <property type="match status" value="1"/>
</dbReference>